<evidence type="ECO:0000256" key="1">
    <source>
        <dbReference type="SAM" id="MobiDB-lite"/>
    </source>
</evidence>
<evidence type="ECO:0000313" key="3">
    <source>
        <dbReference type="Proteomes" id="UP001430953"/>
    </source>
</evidence>
<evidence type="ECO:0000313" key="2">
    <source>
        <dbReference type="EMBL" id="KAL0099712.1"/>
    </source>
</evidence>
<accession>A0AAW2ED56</accession>
<keyword evidence="3" id="KW-1185">Reference proteome</keyword>
<organism evidence="2 3">
    <name type="scientific">Cardiocondyla obscurior</name>
    <dbReference type="NCBI Taxonomy" id="286306"/>
    <lineage>
        <taxon>Eukaryota</taxon>
        <taxon>Metazoa</taxon>
        <taxon>Ecdysozoa</taxon>
        <taxon>Arthropoda</taxon>
        <taxon>Hexapoda</taxon>
        <taxon>Insecta</taxon>
        <taxon>Pterygota</taxon>
        <taxon>Neoptera</taxon>
        <taxon>Endopterygota</taxon>
        <taxon>Hymenoptera</taxon>
        <taxon>Apocrita</taxon>
        <taxon>Aculeata</taxon>
        <taxon>Formicoidea</taxon>
        <taxon>Formicidae</taxon>
        <taxon>Myrmicinae</taxon>
        <taxon>Cardiocondyla</taxon>
    </lineage>
</organism>
<name>A0AAW2ED56_9HYME</name>
<comment type="caution">
    <text evidence="2">The sequence shown here is derived from an EMBL/GenBank/DDBJ whole genome shotgun (WGS) entry which is preliminary data.</text>
</comment>
<dbReference type="Proteomes" id="UP001430953">
    <property type="component" value="Unassembled WGS sequence"/>
</dbReference>
<feature type="region of interest" description="Disordered" evidence="1">
    <location>
        <begin position="1"/>
        <end position="59"/>
    </location>
</feature>
<protein>
    <submittedName>
        <fullName evidence="2">Uncharacterized protein</fullName>
    </submittedName>
</protein>
<feature type="compositionally biased region" description="Basic and acidic residues" evidence="1">
    <location>
        <begin position="1"/>
        <end position="47"/>
    </location>
</feature>
<gene>
    <name evidence="2" type="ORF">PUN28_019842</name>
</gene>
<dbReference type="AlphaFoldDB" id="A0AAW2ED56"/>
<reference evidence="2 3" key="1">
    <citation type="submission" date="2023-03" db="EMBL/GenBank/DDBJ databases">
        <title>High recombination rates correlate with genetic variation in Cardiocondyla obscurior ants.</title>
        <authorList>
            <person name="Errbii M."/>
        </authorList>
    </citation>
    <scope>NUCLEOTIDE SEQUENCE [LARGE SCALE GENOMIC DNA]</scope>
    <source>
        <strain evidence="2">Alpha-2009</strain>
        <tissue evidence="2">Whole body</tissue>
    </source>
</reference>
<proteinExistence type="predicted"/>
<sequence length="59" mass="6355">MRKSRGEAGKDGRGEGREGEEQRGGGGWRKREGDGEGRGREGAREGDMEASVNIFTQAC</sequence>
<dbReference type="EMBL" id="JADYXP020000027">
    <property type="protein sequence ID" value="KAL0099712.1"/>
    <property type="molecule type" value="Genomic_DNA"/>
</dbReference>